<feature type="region of interest" description="Disordered" evidence="7">
    <location>
        <begin position="182"/>
        <end position="210"/>
    </location>
</feature>
<dbReference type="Pfam" id="PF25790">
    <property type="entry name" value="BCD1"/>
    <property type="match status" value="1"/>
</dbReference>
<evidence type="ECO:0000256" key="7">
    <source>
        <dbReference type="SAM" id="MobiDB-lite"/>
    </source>
</evidence>
<proteinExistence type="inferred from homology"/>
<feature type="compositionally biased region" description="Basic and acidic residues" evidence="7">
    <location>
        <begin position="370"/>
        <end position="379"/>
    </location>
</feature>
<protein>
    <submittedName>
        <fullName evidence="9">HIT zinc finger protein</fullName>
    </submittedName>
</protein>
<reference evidence="9 10" key="1">
    <citation type="journal article" date="2018" name="IMA Fungus">
        <title>IMA Genome-F 10: Nine draft genome sequences of Claviceps purpurea s.lat., including C. arundinis, C. humidiphila, and C. cf. spartinae, pseudomolecules for the pitch canker pathogen Fusarium circinatum, draft genome of Davidsoniella eucalypti, Grosmannia galeiformis, Quambalaria eucalypti, and Teratosphaeria destructans.</title>
        <authorList>
            <person name="Wingfield B.D."/>
            <person name="Liu M."/>
            <person name="Nguyen H.D."/>
            <person name="Lane F.A."/>
            <person name="Morgan S.W."/>
            <person name="De Vos L."/>
            <person name="Wilken P.M."/>
            <person name="Duong T.A."/>
            <person name="Aylward J."/>
            <person name="Coetzee M.P."/>
            <person name="Dadej K."/>
            <person name="De Beer Z.W."/>
            <person name="Findlay W."/>
            <person name="Havenga M."/>
            <person name="Kolarik M."/>
            <person name="Menzies J.G."/>
            <person name="Naidoo K."/>
            <person name="Pochopski O."/>
            <person name="Shoukouhi P."/>
            <person name="Santana Q.C."/>
            <person name="Seifert K.A."/>
            <person name="Soal N."/>
            <person name="Steenkamp E.T."/>
            <person name="Tatham C.T."/>
            <person name="van der Nest M.A."/>
            <person name="Wingfield M.J."/>
        </authorList>
    </citation>
    <scope>NUCLEOTIDE SEQUENCE [LARGE SCALE GENOMIC DNA]</scope>
    <source>
        <strain evidence="9">CMW44962</strain>
    </source>
</reference>
<dbReference type="InterPro" id="IPR057721">
    <property type="entry name" value="BCD1_alpha/beta"/>
</dbReference>
<comment type="caution">
    <text evidence="9">The sequence shown here is derived from an EMBL/GenBank/DDBJ whole genome shotgun (WGS) entry which is preliminary data.</text>
</comment>
<sequence length="393" mass="43164">MPEQHLLTNSCGICFAETPKYRCPGCQAQTCSLPCYKKHQQRTSCSGKRDPAAYLKKSQLATPAGLDRDYNYLKGVERSINHAGFEVEDRGIGVGSASSKNVVKGWQTHGRLQEYLAKHHILLERAPRGMSRQKANSTRVTKGGHIMWTVEWMTVTGSSGLQHDCLESNSLQTLYLAHTKAAAAREAQQTRPAKRQKTHHNGQSAPDRRGVEVLETETIATKEEVGTLEMPVEGRPLAQGQVEATEATQRATSPLATASHESREGSEASTTPTNHFYLLRPATASALRVLIPVRSDVTLTQTLEHHSVQEYPTIYVLDAGPESLPDGFTTESSYLAVRATAEHELRERVQGAKGVAGNHNDHGSSTQGPDKAETAKELDAQSVLDMLRRDMHR</sequence>
<name>A0A9W7T0H1_9PEZI</name>
<dbReference type="GO" id="GO:0000463">
    <property type="term" value="P:maturation of LSU-rRNA from tricistronic rRNA transcript (SSU-rRNA, 5.8S rRNA, LSU-rRNA)"/>
    <property type="evidence" value="ECO:0007669"/>
    <property type="project" value="TreeGrafter"/>
</dbReference>
<dbReference type="PROSITE" id="PS51083">
    <property type="entry name" value="ZF_HIT"/>
    <property type="match status" value="1"/>
</dbReference>
<dbReference type="GO" id="GO:0070761">
    <property type="term" value="C:pre-snoRNP complex"/>
    <property type="evidence" value="ECO:0007669"/>
    <property type="project" value="TreeGrafter"/>
</dbReference>
<evidence type="ECO:0000256" key="4">
    <source>
        <dbReference type="ARBA" id="ARBA00049598"/>
    </source>
</evidence>
<dbReference type="Proteomes" id="UP001138500">
    <property type="component" value="Unassembled WGS sequence"/>
</dbReference>
<dbReference type="GO" id="GO:0048254">
    <property type="term" value="P:snoRNA localization"/>
    <property type="evidence" value="ECO:0007669"/>
    <property type="project" value="TreeGrafter"/>
</dbReference>
<evidence type="ECO:0000256" key="3">
    <source>
        <dbReference type="ARBA" id="ARBA00022833"/>
    </source>
</evidence>
<gene>
    <name evidence="9" type="ORF">Tdes44962_MAKER06939</name>
</gene>
<reference evidence="9 10" key="2">
    <citation type="journal article" date="2021" name="Curr. Genet.">
        <title>Genetic response to nitrogen starvation in the aggressive Eucalyptus foliar pathogen Teratosphaeria destructans.</title>
        <authorList>
            <person name="Havenga M."/>
            <person name="Wingfield B.D."/>
            <person name="Wingfield M.J."/>
            <person name="Dreyer L.L."/>
            <person name="Roets F."/>
            <person name="Aylward J."/>
        </authorList>
    </citation>
    <scope>NUCLEOTIDE SEQUENCE [LARGE SCALE GENOMIC DNA]</scope>
    <source>
        <strain evidence="9">CMW44962</strain>
    </source>
</reference>
<dbReference type="EMBL" id="RIBY02000169">
    <property type="protein sequence ID" value="KAH9845017.1"/>
    <property type="molecule type" value="Genomic_DNA"/>
</dbReference>
<feature type="compositionally biased region" description="Polar residues" evidence="7">
    <location>
        <begin position="246"/>
        <end position="256"/>
    </location>
</feature>
<evidence type="ECO:0000256" key="6">
    <source>
        <dbReference type="PROSITE-ProRule" id="PRU00453"/>
    </source>
</evidence>
<evidence type="ECO:0000256" key="1">
    <source>
        <dbReference type="ARBA" id="ARBA00022723"/>
    </source>
</evidence>
<dbReference type="OrthoDB" id="272357at2759"/>
<keyword evidence="2 6" id="KW-0863">Zinc-finger</keyword>
<feature type="region of interest" description="Disordered" evidence="7">
    <location>
        <begin position="348"/>
        <end position="379"/>
    </location>
</feature>
<evidence type="ECO:0000313" key="9">
    <source>
        <dbReference type="EMBL" id="KAH9845017.1"/>
    </source>
</evidence>
<evidence type="ECO:0000259" key="8">
    <source>
        <dbReference type="PROSITE" id="PS51083"/>
    </source>
</evidence>
<keyword evidence="1" id="KW-0479">Metal-binding</keyword>
<dbReference type="AlphaFoldDB" id="A0A9W7T0H1"/>
<dbReference type="GO" id="GO:0005634">
    <property type="term" value="C:nucleus"/>
    <property type="evidence" value="ECO:0007669"/>
    <property type="project" value="TreeGrafter"/>
</dbReference>
<organism evidence="9 10">
    <name type="scientific">Teratosphaeria destructans</name>
    <dbReference type="NCBI Taxonomy" id="418781"/>
    <lineage>
        <taxon>Eukaryota</taxon>
        <taxon>Fungi</taxon>
        <taxon>Dikarya</taxon>
        <taxon>Ascomycota</taxon>
        <taxon>Pezizomycotina</taxon>
        <taxon>Dothideomycetes</taxon>
        <taxon>Dothideomycetidae</taxon>
        <taxon>Mycosphaerellales</taxon>
        <taxon>Teratosphaeriaceae</taxon>
        <taxon>Teratosphaeria</taxon>
    </lineage>
</organism>
<dbReference type="InterPro" id="IPR007529">
    <property type="entry name" value="Znf_HIT"/>
</dbReference>
<feature type="domain" description="HIT-type" evidence="8">
    <location>
        <begin position="11"/>
        <end position="45"/>
    </location>
</feature>
<evidence type="ECO:0000256" key="5">
    <source>
        <dbReference type="ARBA" id="ARBA00049654"/>
    </source>
</evidence>
<accession>A0A9W7T0H1</accession>
<feature type="region of interest" description="Disordered" evidence="7">
    <location>
        <begin position="241"/>
        <end position="271"/>
    </location>
</feature>
<dbReference type="PANTHER" id="PTHR13483:SF11">
    <property type="entry name" value="ZINC FINGER HIT DOMAIN-CONTAINING PROTEIN 3"/>
    <property type="match status" value="1"/>
</dbReference>
<dbReference type="PANTHER" id="PTHR13483">
    <property type="entry name" value="BOX C_D SNORNA PROTEIN 1-RELATED"/>
    <property type="match status" value="1"/>
</dbReference>
<dbReference type="SUPFAM" id="SSF144232">
    <property type="entry name" value="HIT/MYND zinc finger-like"/>
    <property type="match status" value="1"/>
</dbReference>
<dbReference type="CDD" id="cd23023">
    <property type="entry name" value="zf-HIT_BCD1"/>
    <property type="match status" value="1"/>
</dbReference>
<keyword evidence="3" id="KW-0862">Zinc</keyword>
<dbReference type="Pfam" id="PF04438">
    <property type="entry name" value="zf-HIT"/>
    <property type="match status" value="1"/>
</dbReference>
<dbReference type="Gene3D" id="3.30.60.190">
    <property type="match status" value="1"/>
</dbReference>
<evidence type="ECO:0000256" key="2">
    <source>
        <dbReference type="ARBA" id="ARBA00022771"/>
    </source>
</evidence>
<dbReference type="InterPro" id="IPR051639">
    <property type="entry name" value="BCD1"/>
</dbReference>
<comment type="function">
    <text evidence="4">Required for box C/D snoRNAs accumulation involved in snoRNA processing, snoRNA transport to the nucleolus and ribosome biogenesis.</text>
</comment>
<keyword evidence="10" id="KW-1185">Reference proteome</keyword>
<dbReference type="GO" id="GO:0000492">
    <property type="term" value="P:box C/D snoRNP assembly"/>
    <property type="evidence" value="ECO:0007669"/>
    <property type="project" value="TreeGrafter"/>
</dbReference>
<comment type="similarity">
    <text evidence="5">Belongs to the BCD1 family.</text>
</comment>
<dbReference type="GO" id="GO:0008270">
    <property type="term" value="F:zinc ion binding"/>
    <property type="evidence" value="ECO:0007669"/>
    <property type="project" value="UniProtKB-UniRule"/>
</dbReference>
<evidence type="ECO:0000313" key="10">
    <source>
        <dbReference type="Proteomes" id="UP001138500"/>
    </source>
</evidence>